<evidence type="ECO:0000259" key="2">
    <source>
        <dbReference type="PROSITE" id="PS50126"/>
    </source>
</evidence>
<organism evidence="3 4">
    <name type="scientific">Enterococcus faecalis TX0630</name>
    <dbReference type="NCBI Taxonomy" id="749508"/>
    <lineage>
        <taxon>Bacteria</taxon>
        <taxon>Bacillati</taxon>
        <taxon>Bacillota</taxon>
        <taxon>Bacilli</taxon>
        <taxon>Lactobacillales</taxon>
        <taxon>Enterococcaceae</taxon>
        <taxon>Enterococcus</taxon>
    </lineage>
</organism>
<reference evidence="3 4" key="1">
    <citation type="submission" date="2010-09" db="EMBL/GenBank/DDBJ databases">
        <authorList>
            <person name="Weinstock G."/>
            <person name="Sodergren E."/>
            <person name="Clifton S."/>
            <person name="Fulton L."/>
            <person name="Fulton B."/>
            <person name="Courtney L."/>
            <person name="Fronick C."/>
            <person name="Harrison M."/>
            <person name="Strong C."/>
            <person name="Farmer C."/>
            <person name="Delahaunty K."/>
            <person name="Markovic C."/>
            <person name="Hall O."/>
            <person name="Minx P."/>
            <person name="Tomlinson C."/>
            <person name="Mitreva M."/>
            <person name="Hou S."/>
            <person name="Chen J."/>
            <person name="Wollam A."/>
            <person name="Pepin K.H."/>
            <person name="Johnson M."/>
            <person name="Bhonagiri V."/>
            <person name="Zhang X."/>
            <person name="Suruliraj S."/>
            <person name="Warren W."/>
            <person name="Chinwalla A."/>
            <person name="Mardis E.R."/>
            <person name="Wilson R.K."/>
        </authorList>
    </citation>
    <scope>NUCLEOTIDE SEQUENCE [LARGE SCALE GENOMIC DNA]</scope>
    <source>
        <strain evidence="3 4">TX0630</strain>
    </source>
</reference>
<dbReference type="InterPro" id="IPR003029">
    <property type="entry name" value="S1_domain"/>
</dbReference>
<dbReference type="InterPro" id="IPR050437">
    <property type="entry name" value="Ribos_protein_bS1-like"/>
</dbReference>
<dbReference type="Gene3D" id="2.40.50.140">
    <property type="entry name" value="Nucleic acid-binding proteins"/>
    <property type="match status" value="1"/>
</dbReference>
<dbReference type="CDD" id="cd04471">
    <property type="entry name" value="S1_RNase_R"/>
    <property type="match status" value="1"/>
</dbReference>
<dbReference type="PANTHER" id="PTHR10724:SF10">
    <property type="entry name" value="S1 RNA-BINDING DOMAIN-CONTAINING PROTEIN 1"/>
    <property type="match status" value="1"/>
</dbReference>
<name>A0ABC9P9D2_ENTFL</name>
<dbReference type="AlphaFoldDB" id="A0ABC9P9D2"/>
<dbReference type="PANTHER" id="PTHR10724">
    <property type="entry name" value="30S RIBOSOMAL PROTEIN S1"/>
    <property type="match status" value="1"/>
</dbReference>
<feature type="domain" description="S1 motif" evidence="2">
    <location>
        <begin position="12"/>
        <end position="92"/>
    </location>
</feature>
<evidence type="ECO:0000256" key="1">
    <source>
        <dbReference type="SAM" id="MobiDB-lite"/>
    </source>
</evidence>
<comment type="caution">
    <text evidence="3">The sequence shown here is derived from an EMBL/GenBank/DDBJ whole genome shotgun (WGS) entry which is preliminary data.</text>
</comment>
<dbReference type="Proteomes" id="UP000004933">
    <property type="component" value="Unassembled WGS sequence"/>
</dbReference>
<accession>A0ABC9P9D2</accession>
<feature type="compositionally biased region" description="Basic residues" evidence="1">
    <location>
        <begin position="154"/>
        <end position="163"/>
    </location>
</feature>
<evidence type="ECO:0000313" key="4">
    <source>
        <dbReference type="Proteomes" id="UP000004933"/>
    </source>
</evidence>
<dbReference type="SMART" id="SM00316">
    <property type="entry name" value="S1"/>
    <property type="match status" value="1"/>
</dbReference>
<gene>
    <name evidence="3" type="ORF">HMPREF9511_00576</name>
</gene>
<dbReference type="EMBL" id="AEBE01000019">
    <property type="protein sequence ID" value="EFU91394.1"/>
    <property type="molecule type" value="Genomic_DNA"/>
</dbReference>
<dbReference type="Pfam" id="PF00575">
    <property type="entry name" value="S1"/>
    <property type="match status" value="1"/>
</dbReference>
<dbReference type="PROSITE" id="PS50126">
    <property type="entry name" value="S1"/>
    <property type="match status" value="1"/>
</dbReference>
<feature type="compositionally biased region" description="Basic residues" evidence="1">
    <location>
        <begin position="132"/>
        <end position="146"/>
    </location>
</feature>
<feature type="region of interest" description="Disordered" evidence="1">
    <location>
        <begin position="98"/>
        <end position="163"/>
    </location>
</feature>
<protein>
    <submittedName>
        <fullName evidence="3">S1 RNA binding domain protein</fullName>
    </submittedName>
</protein>
<dbReference type="InterPro" id="IPR012340">
    <property type="entry name" value="NA-bd_OB-fold"/>
</dbReference>
<evidence type="ECO:0000313" key="3">
    <source>
        <dbReference type="EMBL" id="EFU91394.1"/>
    </source>
</evidence>
<sequence>MKKAEFMVDKVGETYDGIISSVTKFGIFVELPNTIEGLIHVNNLKQDYFHFIENHMALVGERTGMTLKIGQKVQIRVEKADPETREVDFELISAEEVAPVEGPKGRKKGKANSSTRSNNQRRNKKDESFDGKKKKNKKKGKGKKQPFYKEAMKQKNKKGKKKK</sequence>
<proteinExistence type="predicted"/>
<dbReference type="SUPFAM" id="SSF50249">
    <property type="entry name" value="Nucleic acid-binding proteins"/>
    <property type="match status" value="1"/>
</dbReference>